<dbReference type="KEGG" id="lck:HN018_15890"/>
<evidence type="ECO:0000256" key="4">
    <source>
        <dbReference type="ARBA" id="ARBA00022989"/>
    </source>
</evidence>
<keyword evidence="10" id="KW-1185">Reference proteome</keyword>
<feature type="transmembrane region" description="Helical" evidence="7">
    <location>
        <begin position="145"/>
        <end position="163"/>
    </location>
</feature>
<dbReference type="PANTHER" id="PTHR30509:SF9">
    <property type="entry name" value="MULTIDRUG RESISTANCE PROTEIN MDTO"/>
    <property type="match status" value="1"/>
</dbReference>
<dbReference type="Proteomes" id="UP000500767">
    <property type="component" value="Chromosome"/>
</dbReference>
<evidence type="ECO:0000259" key="8">
    <source>
        <dbReference type="Pfam" id="PF13515"/>
    </source>
</evidence>
<dbReference type="RefSeq" id="WP_171833146.1">
    <property type="nucleotide sequence ID" value="NZ_CP053708.1"/>
</dbReference>
<evidence type="ECO:0000256" key="7">
    <source>
        <dbReference type="SAM" id="Phobius"/>
    </source>
</evidence>
<keyword evidence="5 7" id="KW-0472">Membrane</keyword>
<dbReference type="InterPro" id="IPR049453">
    <property type="entry name" value="Memb_transporter_dom"/>
</dbReference>
<comment type="subcellular location">
    <subcellularLocation>
        <location evidence="1">Cell membrane</location>
        <topology evidence="1">Multi-pass membrane protein</topology>
    </subcellularLocation>
</comment>
<dbReference type="GO" id="GO:0005886">
    <property type="term" value="C:plasma membrane"/>
    <property type="evidence" value="ECO:0007669"/>
    <property type="project" value="UniProtKB-SubCell"/>
</dbReference>
<accession>A0A6M8HSL5</accession>
<evidence type="ECO:0000256" key="6">
    <source>
        <dbReference type="ARBA" id="ARBA00043993"/>
    </source>
</evidence>
<evidence type="ECO:0000256" key="3">
    <source>
        <dbReference type="ARBA" id="ARBA00022692"/>
    </source>
</evidence>
<keyword evidence="4 7" id="KW-1133">Transmembrane helix</keyword>
<feature type="transmembrane region" description="Helical" evidence="7">
    <location>
        <begin position="74"/>
        <end position="92"/>
    </location>
</feature>
<reference evidence="9 10" key="1">
    <citation type="journal article" date="2014" name="World J. Microbiol. Biotechnol.">
        <title>Biodiversity and physiological characteristics of Antarctic and Arctic lichens-associated bacteria.</title>
        <authorList>
            <person name="Lee Y.M."/>
            <person name="Kim E.H."/>
            <person name="Lee H.K."/>
            <person name="Hong S.G."/>
        </authorList>
    </citation>
    <scope>NUCLEOTIDE SEQUENCE [LARGE SCALE GENOMIC DNA]</scope>
    <source>
        <strain evidence="9 10">PAMC 26569</strain>
    </source>
</reference>
<evidence type="ECO:0000313" key="9">
    <source>
        <dbReference type="EMBL" id="QKE91330.1"/>
    </source>
</evidence>
<dbReference type="Pfam" id="PF13515">
    <property type="entry name" value="FUSC_2"/>
    <property type="match status" value="1"/>
</dbReference>
<proteinExistence type="inferred from homology"/>
<dbReference type="PANTHER" id="PTHR30509">
    <property type="entry name" value="P-HYDROXYBENZOIC ACID EFFLUX PUMP SUBUNIT-RELATED"/>
    <property type="match status" value="1"/>
</dbReference>
<keyword evidence="3 7" id="KW-0812">Transmembrane</keyword>
<name>A0A6M8HSL5_9PROT</name>
<organism evidence="9 10">
    <name type="scientific">Lichenicola cladoniae</name>
    <dbReference type="NCBI Taxonomy" id="1484109"/>
    <lineage>
        <taxon>Bacteria</taxon>
        <taxon>Pseudomonadati</taxon>
        <taxon>Pseudomonadota</taxon>
        <taxon>Alphaproteobacteria</taxon>
        <taxon>Acetobacterales</taxon>
        <taxon>Acetobacteraceae</taxon>
        <taxon>Lichenicola</taxon>
    </lineage>
</organism>
<evidence type="ECO:0000313" key="10">
    <source>
        <dbReference type="Proteomes" id="UP000500767"/>
    </source>
</evidence>
<protein>
    <submittedName>
        <fullName evidence="9">FUSC family protein</fullName>
    </submittedName>
</protein>
<keyword evidence="2" id="KW-1003">Cell membrane</keyword>
<feature type="transmembrane region" description="Helical" evidence="7">
    <location>
        <begin position="121"/>
        <end position="139"/>
    </location>
</feature>
<evidence type="ECO:0000256" key="5">
    <source>
        <dbReference type="ARBA" id="ARBA00023136"/>
    </source>
</evidence>
<sequence length="358" mass="38858">MSDQTGVSRYHLLNRLRSWTPELRQTVRTLVSVFMSDVVARGLHLHEPAWALITAVIVTQARVSSSLEAGRDQILGTLIGAFAGAIAIALALAGLPRVPLFAALMVPLALLAAFKPNLRLAGVTLVVVFLFPAQGGAFSRPVDRVLAILVGAAVSLLVSYAVFRSRSRTQAFEAASTMLATLDDTQRQALVHRLPIPELERLNDASSELLKVLVTSILEARRERLGSIERHEPLMVRLAPMLRRLQSDVLFVARAVHETAVTTPTPDRDAPLVPRLSAVADAISAALQALRTAMQDEADNNSHAHDQALREADRLMAVIGRLGDEAGPLPRFTLQMLSRDISEAALALRPETDDRATK</sequence>
<gene>
    <name evidence="9" type="ORF">HN018_15890</name>
</gene>
<comment type="similarity">
    <text evidence="6">Belongs to the YccS/YhfK family.</text>
</comment>
<dbReference type="EMBL" id="CP053708">
    <property type="protein sequence ID" value="QKE91330.1"/>
    <property type="molecule type" value="Genomic_DNA"/>
</dbReference>
<evidence type="ECO:0000256" key="2">
    <source>
        <dbReference type="ARBA" id="ARBA00022475"/>
    </source>
</evidence>
<feature type="domain" description="Integral membrane bound transporter" evidence="8">
    <location>
        <begin position="38"/>
        <end position="158"/>
    </location>
</feature>
<evidence type="ECO:0000256" key="1">
    <source>
        <dbReference type="ARBA" id="ARBA00004651"/>
    </source>
</evidence>
<dbReference type="AlphaFoldDB" id="A0A6M8HSL5"/>